<evidence type="ECO:0000256" key="1">
    <source>
        <dbReference type="SAM" id="MobiDB-lite"/>
    </source>
</evidence>
<protein>
    <recommendedName>
        <fullName evidence="5">DUF3592 domain-containing protein</fullName>
    </recommendedName>
</protein>
<sequence length="268" mass="28876">MRAAAGLGVARTTARGIDDRVAAGVRRLRGALGVADRKAGPVLGYGRASEFLRMLLPAWWVLRGYLVAMAITVLTTGSGFGLLPRLGGSTLAAVLVLAVCVLASIWLGRREAGLRPVWRAGIALGGLFLFVFGLVGFDKADDHGTVWFDQTQTVSVNQYEYVRDVYVYDQYGNPLTNVRLFDQDGNPIQIGDPYRCLSFDDYKAKVEAIGETYPYCPQRPPYLVAPQPGVVAPPDRGEPIVVSPTPTEPTDTPASPEPTGTPEPTPTN</sequence>
<dbReference type="Proteomes" id="UP000624325">
    <property type="component" value="Unassembled WGS sequence"/>
</dbReference>
<dbReference type="EMBL" id="BONC01000002">
    <property type="protein sequence ID" value="GIF54499.1"/>
    <property type="molecule type" value="Genomic_DNA"/>
</dbReference>
<feature type="compositionally biased region" description="Pro residues" evidence="1">
    <location>
        <begin position="255"/>
        <end position="268"/>
    </location>
</feature>
<feature type="transmembrane region" description="Helical" evidence="2">
    <location>
        <begin position="60"/>
        <end position="83"/>
    </location>
</feature>
<gene>
    <name evidence="3" type="ORF">Air01nite_05940</name>
</gene>
<reference evidence="3 4" key="1">
    <citation type="submission" date="2021-01" db="EMBL/GenBank/DDBJ databases">
        <title>Whole genome shotgun sequence of Asanoa iriomotensis NBRC 100142.</title>
        <authorList>
            <person name="Komaki H."/>
            <person name="Tamura T."/>
        </authorList>
    </citation>
    <scope>NUCLEOTIDE SEQUENCE [LARGE SCALE GENOMIC DNA]</scope>
    <source>
        <strain evidence="3 4">NBRC 100142</strain>
    </source>
</reference>
<feature type="region of interest" description="Disordered" evidence="1">
    <location>
        <begin position="226"/>
        <end position="268"/>
    </location>
</feature>
<feature type="transmembrane region" description="Helical" evidence="2">
    <location>
        <begin position="120"/>
        <end position="137"/>
    </location>
</feature>
<proteinExistence type="predicted"/>
<keyword evidence="2" id="KW-1133">Transmembrane helix</keyword>
<name>A0ABQ4BVD8_9ACTN</name>
<evidence type="ECO:0000256" key="2">
    <source>
        <dbReference type="SAM" id="Phobius"/>
    </source>
</evidence>
<keyword evidence="2" id="KW-0472">Membrane</keyword>
<keyword evidence="4" id="KW-1185">Reference proteome</keyword>
<comment type="caution">
    <text evidence="3">The sequence shown here is derived from an EMBL/GenBank/DDBJ whole genome shotgun (WGS) entry which is preliminary data.</text>
</comment>
<evidence type="ECO:0000313" key="4">
    <source>
        <dbReference type="Proteomes" id="UP000624325"/>
    </source>
</evidence>
<feature type="transmembrane region" description="Helical" evidence="2">
    <location>
        <begin position="89"/>
        <end position="108"/>
    </location>
</feature>
<evidence type="ECO:0000313" key="3">
    <source>
        <dbReference type="EMBL" id="GIF54499.1"/>
    </source>
</evidence>
<organism evidence="3 4">
    <name type="scientific">Asanoa iriomotensis</name>
    <dbReference type="NCBI Taxonomy" id="234613"/>
    <lineage>
        <taxon>Bacteria</taxon>
        <taxon>Bacillati</taxon>
        <taxon>Actinomycetota</taxon>
        <taxon>Actinomycetes</taxon>
        <taxon>Micromonosporales</taxon>
        <taxon>Micromonosporaceae</taxon>
        <taxon>Asanoa</taxon>
    </lineage>
</organism>
<keyword evidence="2" id="KW-0812">Transmembrane</keyword>
<evidence type="ECO:0008006" key="5">
    <source>
        <dbReference type="Google" id="ProtNLM"/>
    </source>
</evidence>
<accession>A0ABQ4BVD8</accession>